<gene>
    <name evidence="8" type="ORF">AWH56_023210</name>
    <name evidence="7" type="ORF">AWH56_14680</name>
</gene>
<dbReference type="PANTHER" id="PTHR30250">
    <property type="entry name" value="PST FAMILY PREDICTED COLANIC ACID TRANSPORTER"/>
    <property type="match status" value="1"/>
</dbReference>
<keyword evidence="5 6" id="KW-0472">Membrane</keyword>
<keyword evidence="3 6" id="KW-0812">Transmembrane</keyword>
<organism evidence="7 9">
    <name type="scientific">Anaerobacillus isosaccharinicus</name>
    <dbReference type="NCBI Taxonomy" id="1532552"/>
    <lineage>
        <taxon>Bacteria</taxon>
        <taxon>Bacillati</taxon>
        <taxon>Bacillota</taxon>
        <taxon>Bacilli</taxon>
        <taxon>Bacillales</taxon>
        <taxon>Bacillaceae</taxon>
        <taxon>Anaerobacillus</taxon>
    </lineage>
</organism>
<dbReference type="GO" id="GO:0042910">
    <property type="term" value="F:xenobiotic transmembrane transporter activity"/>
    <property type="evidence" value="ECO:0007669"/>
    <property type="project" value="InterPro"/>
</dbReference>
<keyword evidence="9" id="KW-1185">Reference proteome</keyword>
<reference evidence="8 9" key="2">
    <citation type="journal article" date="2017" name="Genome Announc.">
        <title>Draft Genome Sequences of Four Alkaliphilic Bacteria Belonging to the Anaerobacillus Genus.</title>
        <authorList>
            <person name="Bassil N.M."/>
            <person name="Lloyd J.R."/>
        </authorList>
    </citation>
    <scope>NUCLEOTIDE SEQUENCE [LARGE SCALE GENOMIC DNA]</scope>
    <source>
        <strain evidence="8 9">NB2006</strain>
    </source>
</reference>
<evidence type="ECO:0000256" key="6">
    <source>
        <dbReference type="SAM" id="Phobius"/>
    </source>
</evidence>
<protein>
    <submittedName>
        <fullName evidence="7">Multidrug transporter MatE</fullName>
    </submittedName>
    <submittedName>
        <fullName evidence="8">Polysaccharide biosynthesis protein</fullName>
    </submittedName>
</protein>
<evidence type="ECO:0000256" key="2">
    <source>
        <dbReference type="ARBA" id="ARBA00022475"/>
    </source>
</evidence>
<dbReference type="InterPro" id="IPR050833">
    <property type="entry name" value="Poly_Biosynth_Transport"/>
</dbReference>
<keyword evidence="4 6" id="KW-1133">Transmembrane helix</keyword>
<feature type="transmembrane region" description="Helical" evidence="6">
    <location>
        <begin position="350"/>
        <end position="369"/>
    </location>
</feature>
<evidence type="ECO:0000313" key="7">
    <source>
        <dbReference type="EMBL" id="OIJ12207.1"/>
    </source>
</evidence>
<dbReference type="InterPro" id="IPR002797">
    <property type="entry name" value="Polysacc_synth"/>
</dbReference>
<reference evidence="8" key="4">
    <citation type="submission" date="2020-10" db="EMBL/GenBank/DDBJ databases">
        <authorList>
            <person name="Bassil N.M."/>
            <person name="Lloyd J.R."/>
        </authorList>
    </citation>
    <scope>NUCLEOTIDE SEQUENCE</scope>
    <source>
        <strain evidence="8">NB2006</strain>
    </source>
</reference>
<dbReference type="KEGG" id="aia:AWH56_023210"/>
<sequence>MKLFYRGVILLAIAAFFGESLELIINIVLARELGEQGLGLYMSILPTIMLIAVLASMELPISISKFVAEKDKRFHRSMLLHAIGLATLITVFFLVISIILLPFIPVFDQYHQYVRILVYILIPIISFSAVFRGYFMGSQQMGKIAFSNFLRRAFQLLLLVFVYQFFQFEQEVALLIALCTLIASEFVVFAFMATSFFIQLRSERNHPSSPIDGATVRRGLLNVSLPMTGVRIFHSVTFAVKPFLIKAALMNAGLTEATAMAQFGKLAGVAFSIGFFPAFIAYSLLIVLIPTVAEAYSKSDYHKLQQLLVKVMKITLGYGIPSVLIFYFFAEPLTGLFFKNSPAIIYLQLLVPYFLFHFLVIPLQAYLIGLGLVKDALLHAVWSTLISFLMMYFLGSMASLQMHGIIIGMNTGVVLLTLMHYVTVCHKIGISLTLRNPAFNRL</sequence>
<dbReference type="EMBL" id="LQXD01000129">
    <property type="protein sequence ID" value="OIJ12207.1"/>
    <property type="molecule type" value="Genomic_DNA"/>
</dbReference>
<dbReference type="GO" id="GO:0005886">
    <property type="term" value="C:plasma membrane"/>
    <property type="evidence" value="ECO:0007669"/>
    <property type="project" value="UniProtKB-SubCell"/>
</dbReference>
<dbReference type="PANTHER" id="PTHR30250:SF24">
    <property type="entry name" value="STAGE V SPORULATION PROTEIN B"/>
    <property type="match status" value="1"/>
</dbReference>
<evidence type="ECO:0000313" key="9">
    <source>
        <dbReference type="Proteomes" id="UP000180175"/>
    </source>
</evidence>
<dbReference type="Pfam" id="PF01943">
    <property type="entry name" value="Polysacc_synt"/>
    <property type="match status" value="1"/>
</dbReference>
<evidence type="ECO:0000256" key="5">
    <source>
        <dbReference type="ARBA" id="ARBA00023136"/>
    </source>
</evidence>
<feature type="transmembrane region" description="Helical" evidence="6">
    <location>
        <begin position="400"/>
        <end position="422"/>
    </location>
</feature>
<keyword evidence="2" id="KW-1003">Cell membrane</keyword>
<dbReference type="RefSeq" id="WP_071317784.1">
    <property type="nucleotide sequence ID" value="NZ_CP063356.2"/>
</dbReference>
<feature type="transmembrane region" description="Helical" evidence="6">
    <location>
        <begin position="78"/>
        <end position="104"/>
    </location>
</feature>
<proteinExistence type="predicted"/>
<dbReference type="OrthoDB" id="9775950at2"/>
<evidence type="ECO:0000256" key="1">
    <source>
        <dbReference type="ARBA" id="ARBA00004651"/>
    </source>
</evidence>
<dbReference type="Proteomes" id="UP000180175">
    <property type="component" value="Chromosome"/>
</dbReference>
<feature type="transmembrane region" description="Helical" evidence="6">
    <location>
        <begin position="311"/>
        <end position="330"/>
    </location>
</feature>
<comment type="subcellular location">
    <subcellularLocation>
        <location evidence="1">Cell membrane</location>
        <topology evidence="1">Multi-pass membrane protein</topology>
    </subcellularLocation>
</comment>
<dbReference type="InterPro" id="IPR002528">
    <property type="entry name" value="MATE_fam"/>
</dbReference>
<evidence type="ECO:0000256" key="4">
    <source>
        <dbReference type="ARBA" id="ARBA00022989"/>
    </source>
</evidence>
<evidence type="ECO:0000256" key="3">
    <source>
        <dbReference type="ARBA" id="ARBA00022692"/>
    </source>
</evidence>
<feature type="transmembrane region" description="Helical" evidence="6">
    <location>
        <begin position="266"/>
        <end position="290"/>
    </location>
</feature>
<dbReference type="EMBL" id="CP063356">
    <property type="protein sequence ID" value="QOY35552.1"/>
    <property type="molecule type" value="Genomic_DNA"/>
</dbReference>
<feature type="transmembrane region" description="Helical" evidence="6">
    <location>
        <begin position="172"/>
        <end position="198"/>
    </location>
</feature>
<reference evidence="8 9" key="3">
    <citation type="journal article" date="2019" name="Int. J. Syst. Evol. Microbiol.">
        <title>Anaerobacillus isosaccharinicus sp. nov., an alkaliphilic bacterium which degrades isosaccharinic acid.</title>
        <authorList>
            <person name="Bassil N.M."/>
            <person name="Lloyd J.R."/>
        </authorList>
    </citation>
    <scope>NUCLEOTIDE SEQUENCE [LARGE SCALE GENOMIC DNA]</scope>
    <source>
        <strain evidence="8 9">NB2006</strain>
    </source>
</reference>
<dbReference type="Pfam" id="PF01554">
    <property type="entry name" value="MatE"/>
    <property type="match status" value="1"/>
</dbReference>
<dbReference type="InterPro" id="IPR024923">
    <property type="entry name" value="PG_synth_SpoVB"/>
</dbReference>
<evidence type="ECO:0000313" key="8">
    <source>
        <dbReference type="EMBL" id="QOY35552.1"/>
    </source>
</evidence>
<feature type="transmembrane region" description="Helical" evidence="6">
    <location>
        <begin position="376"/>
        <end position="394"/>
    </location>
</feature>
<feature type="transmembrane region" description="Helical" evidence="6">
    <location>
        <begin position="149"/>
        <end position="166"/>
    </location>
</feature>
<feature type="transmembrane region" description="Helical" evidence="6">
    <location>
        <begin position="219"/>
        <end position="240"/>
    </location>
</feature>
<accession>A0A1S2LKJ5</accession>
<dbReference type="AlphaFoldDB" id="A0A1S2LKJ5"/>
<reference evidence="7 9" key="1">
    <citation type="submission" date="2016-10" db="EMBL/GenBank/DDBJ databases">
        <title>Draft genome sequences of four alkaliphilic bacteria belonging to the Anaerobacillus genus.</title>
        <authorList>
            <person name="Bassil N.M."/>
            <person name="Lloyd J.R."/>
        </authorList>
    </citation>
    <scope>NUCLEOTIDE SEQUENCE [LARGE SCALE GENOMIC DNA]</scope>
    <source>
        <strain evidence="7 9">NB2006</strain>
    </source>
</reference>
<dbReference type="CDD" id="cd13124">
    <property type="entry name" value="MATE_SpoVB_like"/>
    <property type="match status" value="1"/>
</dbReference>
<dbReference type="GO" id="GO:0015297">
    <property type="term" value="F:antiporter activity"/>
    <property type="evidence" value="ECO:0007669"/>
    <property type="project" value="InterPro"/>
</dbReference>
<feature type="transmembrane region" description="Helical" evidence="6">
    <location>
        <begin position="116"/>
        <end position="137"/>
    </location>
</feature>
<name>A0A1S2LKJ5_9BACI</name>
<feature type="transmembrane region" description="Helical" evidence="6">
    <location>
        <begin position="40"/>
        <end position="57"/>
    </location>
</feature>